<dbReference type="NCBIfam" id="TIGR02227">
    <property type="entry name" value="sigpep_I_bact"/>
    <property type="match status" value="1"/>
</dbReference>
<comment type="similarity">
    <text evidence="3 12">Belongs to the peptidase S26 family.</text>
</comment>
<dbReference type="PANTHER" id="PTHR43390">
    <property type="entry name" value="SIGNAL PEPTIDASE I"/>
    <property type="match status" value="1"/>
</dbReference>
<evidence type="ECO:0000256" key="4">
    <source>
        <dbReference type="ARBA" id="ARBA00013208"/>
    </source>
</evidence>
<dbReference type="FunFam" id="2.10.109.10:FF:000008">
    <property type="entry name" value="Signal peptidase I"/>
    <property type="match status" value="1"/>
</dbReference>
<comment type="caution">
    <text evidence="14">The sequence shown here is derived from an EMBL/GenBank/DDBJ whole genome shotgun (WGS) entry which is preliminary data.</text>
</comment>
<dbReference type="InterPro" id="IPR036286">
    <property type="entry name" value="LexA/Signal_pep-like_sf"/>
</dbReference>
<dbReference type="InterPro" id="IPR000223">
    <property type="entry name" value="Pept_S26A_signal_pept_1"/>
</dbReference>
<proteinExistence type="inferred from homology"/>
<dbReference type="PANTHER" id="PTHR43390:SF8">
    <property type="entry name" value="SIGNAL PEPTIDASE I"/>
    <property type="match status" value="1"/>
</dbReference>
<keyword evidence="9 12" id="KW-1133">Transmembrane helix</keyword>
<feature type="transmembrane region" description="Helical" evidence="12">
    <location>
        <begin position="20"/>
        <end position="44"/>
    </location>
</feature>
<name>A0A3S0R4Z8_9BACI</name>
<dbReference type="GO" id="GO:0005886">
    <property type="term" value="C:plasma membrane"/>
    <property type="evidence" value="ECO:0007669"/>
    <property type="project" value="UniProtKB-SubCell"/>
</dbReference>
<evidence type="ECO:0000256" key="3">
    <source>
        <dbReference type="ARBA" id="ARBA00009370"/>
    </source>
</evidence>
<evidence type="ECO:0000256" key="9">
    <source>
        <dbReference type="ARBA" id="ARBA00022989"/>
    </source>
</evidence>
<evidence type="ECO:0000256" key="10">
    <source>
        <dbReference type="ARBA" id="ARBA00023136"/>
    </source>
</evidence>
<evidence type="ECO:0000256" key="5">
    <source>
        <dbReference type="ARBA" id="ARBA00022475"/>
    </source>
</evidence>
<evidence type="ECO:0000313" key="14">
    <source>
        <dbReference type="EMBL" id="RUL49877.1"/>
    </source>
</evidence>
<keyword evidence="7 12" id="KW-0812">Transmembrane</keyword>
<evidence type="ECO:0000259" key="13">
    <source>
        <dbReference type="Pfam" id="PF10502"/>
    </source>
</evidence>
<gene>
    <name evidence="14" type="primary">lepB</name>
    <name evidence="14" type="ORF">EK386_14475</name>
</gene>
<sequence>MIERGVCVEKQKVKSEFLEWLKAIAFGVILVWGMQYFLFTPVLVQGASMMPSFEDGDRIVVNKIGPKLTDYDRFDIVVFNVKEETNYIKRIIGLPGDHIAYEDDALYINGKKYDEPYLEEYKKALVDSGSLTEDFTLEEKLGETVVPDGYLFVMGDNRRYSLDSREPSLGFVSMDKVLGTVSMRFYPFENFGLIQ</sequence>
<comment type="subcellular location">
    <subcellularLocation>
        <location evidence="2">Cell membrane</location>
        <topology evidence="2">Single-pass type II membrane protein</topology>
    </subcellularLocation>
    <subcellularLocation>
        <location evidence="12">Membrane</location>
        <topology evidence="12">Single-pass type II membrane protein</topology>
    </subcellularLocation>
</comment>
<evidence type="ECO:0000256" key="11">
    <source>
        <dbReference type="PIRSR" id="PIRSR600223-1"/>
    </source>
</evidence>
<feature type="domain" description="Peptidase S26" evidence="13">
    <location>
        <begin position="18"/>
        <end position="186"/>
    </location>
</feature>
<dbReference type="AlphaFoldDB" id="A0A3S0R4Z8"/>
<dbReference type="RefSeq" id="WP_126659895.1">
    <property type="nucleotide sequence ID" value="NZ_RYYR01000022.1"/>
</dbReference>
<keyword evidence="5" id="KW-1003">Cell membrane</keyword>
<keyword evidence="10 12" id="KW-0472">Membrane</keyword>
<evidence type="ECO:0000313" key="15">
    <source>
        <dbReference type="Proteomes" id="UP000287910"/>
    </source>
</evidence>
<dbReference type="PROSITE" id="PS00761">
    <property type="entry name" value="SPASE_I_3"/>
    <property type="match status" value="1"/>
</dbReference>
<dbReference type="Gene3D" id="2.10.109.10">
    <property type="entry name" value="Umud Fragment, subunit A"/>
    <property type="match status" value="1"/>
</dbReference>
<dbReference type="GO" id="GO:0009003">
    <property type="term" value="F:signal peptidase activity"/>
    <property type="evidence" value="ECO:0007669"/>
    <property type="project" value="UniProtKB-EC"/>
</dbReference>
<dbReference type="EC" id="3.4.21.89" evidence="4 12"/>
<keyword evidence="15" id="KW-1185">Reference proteome</keyword>
<evidence type="ECO:0000256" key="7">
    <source>
        <dbReference type="ARBA" id="ARBA00022692"/>
    </source>
</evidence>
<protein>
    <recommendedName>
        <fullName evidence="4 12">Signal peptidase I</fullName>
        <ecNumber evidence="4 12">3.4.21.89</ecNumber>
    </recommendedName>
</protein>
<evidence type="ECO:0000256" key="1">
    <source>
        <dbReference type="ARBA" id="ARBA00000677"/>
    </source>
</evidence>
<keyword evidence="8 12" id="KW-0378">Hydrolase</keyword>
<dbReference type="InterPro" id="IPR019757">
    <property type="entry name" value="Pept_S26A_signal_pept_1_Lys-AS"/>
</dbReference>
<dbReference type="SUPFAM" id="SSF51306">
    <property type="entry name" value="LexA/Signal peptidase"/>
    <property type="match status" value="1"/>
</dbReference>
<evidence type="ECO:0000256" key="12">
    <source>
        <dbReference type="RuleBase" id="RU362042"/>
    </source>
</evidence>
<evidence type="ECO:0000256" key="6">
    <source>
        <dbReference type="ARBA" id="ARBA00022670"/>
    </source>
</evidence>
<comment type="catalytic activity">
    <reaction evidence="1 12">
        <text>Cleavage of hydrophobic, N-terminal signal or leader sequences from secreted and periplasmic proteins.</text>
        <dbReference type="EC" id="3.4.21.89"/>
    </reaction>
</comment>
<dbReference type="PROSITE" id="PS00760">
    <property type="entry name" value="SPASE_I_2"/>
    <property type="match status" value="1"/>
</dbReference>
<dbReference type="EMBL" id="RYYR01000022">
    <property type="protein sequence ID" value="RUL49877.1"/>
    <property type="molecule type" value="Genomic_DNA"/>
</dbReference>
<dbReference type="GO" id="GO:0004252">
    <property type="term" value="F:serine-type endopeptidase activity"/>
    <property type="evidence" value="ECO:0007669"/>
    <property type="project" value="InterPro"/>
</dbReference>
<feature type="active site" evidence="11">
    <location>
        <position position="48"/>
    </location>
</feature>
<dbReference type="InterPro" id="IPR019533">
    <property type="entry name" value="Peptidase_S26"/>
</dbReference>
<reference evidence="14 15" key="1">
    <citation type="submission" date="2018-12" db="EMBL/GenBank/DDBJ databases">
        <title>Lysinibacillus antri sp. nov., isolated from a cave soil.</title>
        <authorList>
            <person name="Narsing Rao M.P."/>
            <person name="Zhang H."/>
            <person name="Dong Z.-Y."/>
            <person name="Niu X.-K."/>
            <person name="Zhang K."/>
            <person name="Fang B.-Z."/>
            <person name="Kang Y.-Q."/>
            <person name="Xiao M."/>
            <person name="Li W.-J."/>
        </authorList>
    </citation>
    <scope>NUCLEOTIDE SEQUENCE [LARGE SCALE GENOMIC DNA]</scope>
    <source>
        <strain evidence="14 15">SYSU K30002</strain>
    </source>
</reference>
<keyword evidence="6 12" id="KW-0645">Protease</keyword>
<dbReference type="GO" id="GO:0006465">
    <property type="term" value="P:signal peptide processing"/>
    <property type="evidence" value="ECO:0007669"/>
    <property type="project" value="InterPro"/>
</dbReference>
<organism evidence="14 15">
    <name type="scientific">Lysinibacillus antri</name>
    <dbReference type="NCBI Taxonomy" id="2498145"/>
    <lineage>
        <taxon>Bacteria</taxon>
        <taxon>Bacillati</taxon>
        <taxon>Bacillota</taxon>
        <taxon>Bacilli</taxon>
        <taxon>Bacillales</taxon>
        <taxon>Bacillaceae</taxon>
        <taxon>Lysinibacillus</taxon>
    </lineage>
</organism>
<dbReference type="PRINTS" id="PR00727">
    <property type="entry name" value="LEADERPTASE"/>
</dbReference>
<dbReference type="Proteomes" id="UP000287910">
    <property type="component" value="Unassembled WGS sequence"/>
</dbReference>
<evidence type="ECO:0000256" key="2">
    <source>
        <dbReference type="ARBA" id="ARBA00004401"/>
    </source>
</evidence>
<accession>A0A3S0R4Z8</accession>
<dbReference type="CDD" id="cd06530">
    <property type="entry name" value="S26_SPase_I"/>
    <property type="match status" value="1"/>
</dbReference>
<dbReference type="Pfam" id="PF10502">
    <property type="entry name" value="Peptidase_S26"/>
    <property type="match status" value="1"/>
</dbReference>
<dbReference type="InterPro" id="IPR019758">
    <property type="entry name" value="Pept_S26A_signal_pept_1_CS"/>
</dbReference>
<feature type="active site" evidence="11">
    <location>
        <position position="89"/>
    </location>
</feature>
<evidence type="ECO:0000256" key="8">
    <source>
        <dbReference type="ARBA" id="ARBA00022801"/>
    </source>
</evidence>